<organism evidence="2 3">
    <name type="scientific">Araneus ventricosus</name>
    <name type="common">Orbweaver spider</name>
    <name type="synonym">Epeira ventricosa</name>
    <dbReference type="NCBI Taxonomy" id="182803"/>
    <lineage>
        <taxon>Eukaryota</taxon>
        <taxon>Metazoa</taxon>
        <taxon>Ecdysozoa</taxon>
        <taxon>Arthropoda</taxon>
        <taxon>Chelicerata</taxon>
        <taxon>Arachnida</taxon>
        <taxon>Araneae</taxon>
        <taxon>Araneomorphae</taxon>
        <taxon>Entelegynae</taxon>
        <taxon>Araneoidea</taxon>
        <taxon>Araneidae</taxon>
        <taxon>Araneus</taxon>
    </lineage>
</organism>
<dbReference type="InterPro" id="IPR029526">
    <property type="entry name" value="PGBD"/>
</dbReference>
<dbReference type="Pfam" id="PF13843">
    <property type="entry name" value="DDE_Tnp_1_7"/>
    <property type="match status" value="1"/>
</dbReference>
<dbReference type="Proteomes" id="UP000499080">
    <property type="component" value="Unassembled WGS sequence"/>
</dbReference>
<evidence type="ECO:0000259" key="1">
    <source>
        <dbReference type="Pfam" id="PF13843"/>
    </source>
</evidence>
<gene>
    <name evidence="2" type="ORF">AVEN_137834_1</name>
</gene>
<dbReference type="OrthoDB" id="6500214at2759"/>
<feature type="domain" description="PiggyBac transposable element-derived protein" evidence="1">
    <location>
        <begin position="1"/>
        <end position="115"/>
    </location>
</feature>
<dbReference type="PANTHER" id="PTHR46599:SF3">
    <property type="entry name" value="PIGGYBAC TRANSPOSABLE ELEMENT-DERIVED PROTEIN 4"/>
    <property type="match status" value="1"/>
</dbReference>
<proteinExistence type="predicted"/>
<accession>A0A4Y2PYE3</accession>
<reference evidence="2 3" key="1">
    <citation type="journal article" date="2019" name="Sci. Rep.">
        <title>Orb-weaving spider Araneus ventricosus genome elucidates the spidroin gene catalogue.</title>
        <authorList>
            <person name="Kono N."/>
            <person name="Nakamura H."/>
            <person name="Ohtoshi R."/>
            <person name="Moran D.A.P."/>
            <person name="Shinohara A."/>
            <person name="Yoshida Y."/>
            <person name="Fujiwara M."/>
            <person name="Mori M."/>
            <person name="Tomita M."/>
            <person name="Arakawa K."/>
        </authorList>
    </citation>
    <scope>NUCLEOTIDE SEQUENCE [LARGE SCALE GENOMIC DNA]</scope>
</reference>
<dbReference type="PANTHER" id="PTHR46599">
    <property type="entry name" value="PIGGYBAC TRANSPOSABLE ELEMENT-DERIVED PROTEIN 4"/>
    <property type="match status" value="1"/>
</dbReference>
<keyword evidence="3" id="KW-1185">Reference proteome</keyword>
<dbReference type="AlphaFoldDB" id="A0A4Y2PYE3"/>
<evidence type="ECO:0000313" key="2">
    <source>
        <dbReference type="EMBL" id="GBN55610.1"/>
    </source>
</evidence>
<dbReference type="EMBL" id="BGPR01012331">
    <property type="protein sequence ID" value="GBN55610.1"/>
    <property type="molecule type" value="Genomic_DNA"/>
</dbReference>
<evidence type="ECO:0000313" key="3">
    <source>
        <dbReference type="Proteomes" id="UP000499080"/>
    </source>
</evidence>
<comment type="caution">
    <text evidence="2">The sequence shown here is derived from an EMBL/GenBank/DDBJ whole genome shotgun (WGS) entry which is preliminary data.</text>
</comment>
<sequence length="141" mass="16331">MPEDISKTKLKRGEHERWSCNRVLCVKWHDKRDVCFLPSKHESVDVTGTGKLRRKEGQTPREEGIKPKCALEYQKGMGGVDFQDQITALFPIMRHTVKGYRKIYFYFLDICIFNSSIEYHKIIGKKKPDTPTSGPTLHSNC</sequence>
<protein>
    <recommendedName>
        <fullName evidence="1">PiggyBac transposable element-derived protein domain-containing protein</fullName>
    </recommendedName>
</protein>
<name>A0A4Y2PYE3_ARAVE</name>